<dbReference type="SMART" id="SM00267">
    <property type="entry name" value="GGDEF"/>
    <property type="match status" value="1"/>
</dbReference>
<dbReference type="AlphaFoldDB" id="A0A644TLY5"/>
<comment type="caution">
    <text evidence="3">The sequence shown here is derived from an EMBL/GenBank/DDBJ whole genome shotgun (WGS) entry which is preliminary data.</text>
</comment>
<dbReference type="Gene3D" id="3.30.70.270">
    <property type="match status" value="1"/>
</dbReference>
<dbReference type="CDD" id="cd01949">
    <property type="entry name" value="GGDEF"/>
    <property type="match status" value="1"/>
</dbReference>
<gene>
    <name evidence="3" type="ORF">SDC9_13657</name>
</gene>
<proteinExistence type="predicted"/>
<evidence type="ECO:0000259" key="2">
    <source>
        <dbReference type="PROSITE" id="PS50887"/>
    </source>
</evidence>
<name>A0A644TLY5_9ZZZZ</name>
<dbReference type="InterPro" id="IPR043128">
    <property type="entry name" value="Rev_trsase/Diguanyl_cyclase"/>
</dbReference>
<dbReference type="SUPFAM" id="SSF55073">
    <property type="entry name" value="Nucleotide cyclase"/>
    <property type="match status" value="1"/>
</dbReference>
<dbReference type="EMBL" id="VSSQ01000039">
    <property type="protein sequence ID" value="MPL67953.1"/>
    <property type="molecule type" value="Genomic_DNA"/>
</dbReference>
<dbReference type="Pfam" id="PF00990">
    <property type="entry name" value="GGDEF"/>
    <property type="match status" value="1"/>
</dbReference>
<dbReference type="InterPro" id="IPR029787">
    <property type="entry name" value="Nucleotide_cyclase"/>
</dbReference>
<feature type="coiled-coil region" evidence="1">
    <location>
        <begin position="74"/>
        <end position="108"/>
    </location>
</feature>
<dbReference type="PANTHER" id="PTHR45138">
    <property type="entry name" value="REGULATORY COMPONENTS OF SENSORY TRANSDUCTION SYSTEM"/>
    <property type="match status" value="1"/>
</dbReference>
<evidence type="ECO:0000313" key="3">
    <source>
        <dbReference type="EMBL" id="MPL67953.1"/>
    </source>
</evidence>
<keyword evidence="1" id="KW-0175">Coiled coil</keyword>
<feature type="domain" description="GGDEF" evidence="2">
    <location>
        <begin position="168"/>
        <end position="297"/>
    </location>
</feature>
<dbReference type="PANTHER" id="PTHR45138:SF9">
    <property type="entry name" value="DIGUANYLATE CYCLASE DGCM-RELATED"/>
    <property type="match status" value="1"/>
</dbReference>
<dbReference type="InterPro" id="IPR050469">
    <property type="entry name" value="Diguanylate_Cyclase"/>
</dbReference>
<organism evidence="3">
    <name type="scientific">bioreactor metagenome</name>
    <dbReference type="NCBI Taxonomy" id="1076179"/>
    <lineage>
        <taxon>unclassified sequences</taxon>
        <taxon>metagenomes</taxon>
        <taxon>ecological metagenomes</taxon>
    </lineage>
</organism>
<sequence>MKPHKRPIDCLVEQFQAVGAGIYDKIGKDKCIENMPYEFNQLFEILVRMSQEIETTVALLKENEAKLSVKAIEIQEFNAQLTKEIAERKAAQKALEQLNAELEDKVLLRTSQLQAINAALQKEITERKETQEILERLSITDALTGLNNHGYIMSALERAIAEANRYNTPLSIGMFDLDKFKKVNDNYGHVEGDRVLRDVAGCLQENIRSTDIIGRYGGEEFLLIFSHTNIEQAYDLAERLRIRVSELLIGNREIKVTISGGLAEYKGESLTDFMRQADQNLYFAKESGRDRIVIDRPSNV</sequence>
<dbReference type="NCBIfam" id="TIGR00254">
    <property type="entry name" value="GGDEF"/>
    <property type="match status" value="1"/>
</dbReference>
<dbReference type="InterPro" id="IPR000160">
    <property type="entry name" value="GGDEF_dom"/>
</dbReference>
<reference evidence="3" key="1">
    <citation type="submission" date="2019-08" db="EMBL/GenBank/DDBJ databases">
        <authorList>
            <person name="Kucharzyk K."/>
            <person name="Murdoch R.W."/>
            <person name="Higgins S."/>
            <person name="Loffler F."/>
        </authorList>
    </citation>
    <scope>NUCLEOTIDE SEQUENCE</scope>
</reference>
<accession>A0A644TLY5</accession>
<evidence type="ECO:0000256" key="1">
    <source>
        <dbReference type="SAM" id="Coils"/>
    </source>
</evidence>
<dbReference type="FunFam" id="3.30.70.270:FF:000001">
    <property type="entry name" value="Diguanylate cyclase domain protein"/>
    <property type="match status" value="1"/>
</dbReference>
<protein>
    <recommendedName>
        <fullName evidence="2">GGDEF domain-containing protein</fullName>
    </recommendedName>
</protein>
<dbReference type="PROSITE" id="PS50887">
    <property type="entry name" value="GGDEF"/>
    <property type="match status" value="1"/>
</dbReference>
<dbReference type="GO" id="GO:0052621">
    <property type="term" value="F:diguanylate cyclase activity"/>
    <property type="evidence" value="ECO:0007669"/>
    <property type="project" value="TreeGrafter"/>
</dbReference>